<organism evidence="4 5">
    <name type="scientific">Candidimonas humi</name>
    <dbReference type="NCBI Taxonomy" id="683355"/>
    <lineage>
        <taxon>Bacteria</taxon>
        <taxon>Pseudomonadati</taxon>
        <taxon>Pseudomonadota</taxon>
        <taxon>Betaproteobacteria</taxon>
        <taxon>Burkholderiales</taxon>
        <taxon>Alcaligenaceae</taxon>
        <taxon>Candidimonas</taxon>
    </lineage>
</organism>
<dbReference type="PROSITE" id="PS51078">
    <property type="entry name" value="ICLR_ED"/>
    <property type="match status" value="1"/>
</dbReference>
<feature type="domain" description="IclR-ED" evidence="3">
    <location>
        <begin position="67"/>
        <end position="250"/>
    </location>
</feature>
<dbReference type="Pfam" id="PF01614">
    <property type="entry name" value="IclR_C"/>
    <property type="match status" value="1"/>
</dbReference>
<accession>A0ABV8P070</accession>
<dbReference type="InterPro" id="IPR014757">
    <property type="entry name" value="Tscrpt_reg_IclR_C"/>
</dbReference>
<dbReference type="InterPro" id="IPR005471">
    <property type="entry name" value="Tscrpt_reg_IclR_N"/>
</dbReference>
<gene>
    <name evidence="4" type="ORF">ACFOY1_11135</name>
</gene>
<dbReference type="PROSITE" id="PS51077">
    <property type="entry name" value="HTH_ICLR"/>
    <property type="match status" value="1"/>
</dbReference>
<evidence type="ECO:0000259" key="3">
    <source>
        <dbReference type="PROSITE" id="PS51078"/>
    </source>
</evidence>
<evidence type="ECO:0000313" key="5">
    <source>
        <dbReference type="Proteomes" id="UP001595848"/>
    </source>
</evidence>
<dbReference type="Proteomes" id="UP001595848">
    <property type="component" value="Unassembled WGS sequence"/>
</dbReference>
<name>A0ABV8P070_9BURK</name>
<feature type="domain" description="HTH iclR-type" evidence="2">
    <location>
        <begin position="5"/>
        <end position="66"/>
    </location>
</feature>
<dbReference type="EMBL" id="JBHSBV010000003">
    <property type="protein sequence ID" value="MFC4201508.1"/>
    <property type="molecule type" value="Genomic_DNA"/>
</dbReference>
<keyword evidence="5" id="KW-1185">Reference proteome</keyword>
<sequence>MDYTVAAVDEAAGLLFLVAREPGLGLSELAKKSGNTKTRSFRLLTTLEQRSLVKRQGEPSRYYLSFAALSLGAAAQQQIDLVRVVREPLNALVDILGETAMVRVRDGLETLCVARHEHPQALIRVGSEIGHRRPLHVGASGKLLLAYASTDVINDMLRASLPSYTENTLVNPDALDAELSLIRDQGYAVSRAELVAELASVAVPIRDLSGDVIAALTMSTLLARMTEDRLPRYLAELRKQAAAISGALGYRGNDHR</sequence>
<evidence type="ECO:0000256" key="1">
    <source>
        <dbReference type="ARBA" id="ARBA00023125"/>
    </source>
</evidence>
<evidence type="ECO:0000259" key="2">
    <source>
        <dbReference type="PROSITE" id="PS51077"/>
    </source>
</evidence>
<reference evidence="5" key="1">
    <citation type="journal article" date="2019" name="Int. J. Syst. Evol. Microbiol.">
        <title>The Global Catalogue of Microorganisms (GCM) 10K type strain sequencing project: providing services to taxonomists for standard genome sequencing and annotation.</title>
        <authorList>
            <consortium name="The Broad Institute Genomics Platform"/>
            <consortium name="The Broad Institute Genome Sequencing Center for Infectious Disease"/>
            <person name="Wu L."/>
            <person name="Ma J."/>
        </authorList>
    </citation>
    <scope>NUCLEOTIDE SEQUENCE [LARGE SCALE GENOMIC DNA]</scope>
    <source>
        <strain evidence="5">LMG 24813</strain>
    </source>
</reference>
<protein>
    <submittedName>
        <fullName evidence="4">IclR family transcriptional regulator</fullName>
    </submittedName>
</protein>
<dbReference type="PANTHER" id="PTHR30136:SF35">
    <property type="entry name" value="HTH-TYPE TRANSCRIPTIONAL REGULATOR RV1719"/>
    <property type="match status" value="1"/>
</dbReference>
<keyword evidence="1" id="KW-0238">DNA-binding</keyword>
<dbReference type="RefSeq" id="WP_217963138.1">
    <property type="nucleotide sequence ID" value="NZ_JAHTBN010000002.1"/>
</dbReference>
<proteinExistence type="predicted"/>
<dbReference type="Pfam" id="PF09339">
    <property type="entry name" value="HTH_IclR"/>
    <property type="match status" value="1"/>
</dbReference>
<comment type="caution">
    <text evidence="4">The sequence shown here is derived from an EMBL/GenBank/DDBJ whole genome shotgun (WGS) entry which is preliminary data.</text>
</comment>
<dbReference type="SMART" id="SM00346">
    <property type="entry name" value="HTH_ICLR"/>
    <property type="match status" value="1"/>
</dbReference>
<evidence type="ECO:0000313" key="4">
    <source>
        <dbReference type="EMBL" id="MFC4201508.1"/>
    </source>
</evidence>
<dbReference type="InterPro" id="IPR050707">
    <property type="entry name" value="HTH_MetabolicPath_Reg"/>
</dbReference>
<dbReference type="PANTHER" id="PTHR30136">
    <property type="entry name" value="HELIX-TURN-HELIX TRANSCRIPTIONAL REGULATOR, ICLR FAMILY"/>
    <property type="match status" value="1"/>
</dbReference>